<proteinExistence type="predicted"/>
<feature type="compositionally biased region" description="Gly residues" evidence="2">
    <location>
        <begin position="1474"/>
        <end position="1489"/>
    </location>
</feature>
<feature type="region of interest" description="Disordered" evidence="2">
    <location>
        <begin position="966"/>
        <end position="991"/>
    </location>
</feature>
<dbReference type="Proteomes" id="UP000030752">
    <property type="component" value="Unassembled WGS sequence"/>
</dbReference>
<evidence type="ECO:0000313" key="4">
    <source>
        <dbReference type="Proteomes" id="UP000030752"/>
    </source>
</evidence>
<dbReference type="EMBL" id="KB822720">
    <property type="protein sequence ID" value="ETN40458.1"/>
    <property type="molecule type" value="Genomic_DNA"/>
</dbReference>
<dbReference type="PROSITE" id="PS50082">
    <property type="entry name" value="WD_REPEATS_2"/>
    <property type="match status" value="2"/>
</dbReference>
<dbReference type="Gene3D" id="2.130.10.10">
    <property type="entry name" value="YVTN repeat-like/Quinoprotein amine dehydrogenase"/>
    <property type="match status" value="1"/>
</dbReference>
<feature type="region of interest" description="Disordered" evidence="2">
    <location>
        <begin position="1465"/>
        <end position="1499"/>
    </location>
</feature>
<dbReference type="HOGENOM" id="CLU_001497_3_0_1"/>
<dbReference type="VEuPathDB" id="FungiDB:HMPREF1541_04735"/>
<feature type="compositionally biased region" description="Polar residues" evidence="2">
    <location>
        <begin position="1084"/>
        <end position="1093"/>
    </location>
</feature>
<feature type="compositionally biased region" description="Low complexity" evidence="2">
    <location>
        <begin position="1047"/>
        <end position="1064"/>
    </location>
</feature>
<reference evidence="3 4" key="1">
    <citation type="submission" date="2013-03" db="EMBL/GenBank/DDBJ databases">
        <title>The Genome Sequence of Phialophora europaea CBS 101466.</title>
        <authorList>
            <consortium name="The Broad Institute Genomics Platform"/>
            <person name="Cuomo C."/>
            <person name="de Hoog S."/>
            <person name="Gorbushina A."/>
            <person name="Walker B."/>
            <person name="Young S.K."/>
            <person name="Zeng Q."/>
            <person name="Gargeya S."/>
            <person name="Fitzgerald M."/>
            <person name="Haas B."/>
            <person name="Abouelleil A."/>
            <person name="Allen A.W."/>
            <person name="Alvarado L."/>
            <person name="Arachchi H.M."/>
            <person name="Berlin A.M."/>
            <person name="Chapman S.B."/>
            <person name="Gainer-Dewar J."/>
            <person name="Goldberg J."/>
            <person name="Griggs A."/>
            <person name="Gujja S."/>
            <person name="Hansen M."/>
            <person name="Howarth C."/>
            <person name="Imamovic A."/>
            <person name="Ireland A."/>
            <person name="Larimer J."/>
            <person name="McCowan C."/>
            <person name="Murphy C."/>
            <person name="Pearson M."/>
            <person name="Poon T.W."/>
            <person name="Priest M."/>
            <person name="Roberts A."/>
            <person name="Saif S."/>
            <person name="Shea T."/>
            <person name="Sisk P."/>
            <person name="Sykes S."/>
            <person name="Wortman J."/>
            <person name="Nusbaum C."/>
            <person name="Birren B."/>
        </authorList>
    </citation>
    <scope>NUCLEOTIDE SEQUENCE [LARGE SCALE GENOMIC DNA]</scope>
    <source>
        <strain evidence="3 4">CBS 101466</strain>
    </source>
</reference>
<dbReference type="GO" id="GO:1904263">
    <property type="term" value="P:positive regulation of TORC1 signaling"/>
    <property type="evidence" value="ECO:0007669"/>
    <property type="project" value="TreeGrafter"/>
</dbReference>
<dbReference type="PANTHER" id="PTHR46170:SF1">
    <property type="entry name" value="GATOR COMPLEX PROTEIN WDR59"/>
    <property type="match status" value="1"/>
</dbReference>
<evidence type="ECO:0000256" key="1">
    <source>
        <dbReference type="PROSITE-ProRule" id="PRU00221"/>
    </source>
</evidence>
<dbReference type="SMART" id="SM00320">
    <property type="entry name" value="WD40"/>
    <property type="match status" value="6"/>
</dbReference>
<dbReference type="GO" id="GO:0035591">
    <property type="term" value="F:signaling adaptor activity"/>
    <property type="evidence" value="ECO:0007669"/>
    <property type="project" value="TreeGrafter"/>
</dbReference>
<protein>
    <submittedName>
        <fullName evidence="3">Uncharacterized protein</fullName>
    </submittedName>
</protein>
<feature type="region of interest" description="Disordered" evidence="2">
    <location>
        <begin position="365"/>
        <end position="391"/>
    </location>
</feature>
<dbReference type="GO" id="GO:0035859">
    <property type="term" value="C:Seh1-associated complex"/>
    <property type="evidence" value="ECO:0007669"/>
    <property type="project" value="TreeGrafter"/>
</dbReference>
<feature type="repeat" description="WD" evidence="1">
    <location>
        <begin position="198"/>
        <end position="231"/>
    </location>
</feature>
<dbReference type="InterPro" id="IPR036322">
    <property type="entry name" value="WD40_repeat_dom_sf"/>
</dbReference>
<dbReference type="GO" id="GO:0034198">
    <property type="term" value="P:cellular response to amino acid starvation"/>
    <property type="evidence" value="ECO:0007669"/>
    <property type="project" value="TreeGrafter"/>
</dbReference>
<evidence type="ECO:0000256" key="2">
    <source>
        <dbReference type="SAM" id="MobiDB-lite"/>
    </source>
</evidence>
<dbReference type="Pfam" id="PF00400">
    <property type="entry name" value="WD40"/>
    <property type="match status" value="2"/>
</dbReference>
<feature type="region of interest" description="Disordered" evidence="2">
    <location>
        <begin position="855"/>
        <end position="875"/>
    </location>
</feature>
<feature type="region of interest" description="Disordered" evidence="2">
    <location>
        <begin position="1012"/>
        <end position="1031"/>
    </location>
</feature>
<name>W2RXG6_CYPE1</name>
<dbReference type="GO" id="GO:0005774">
    <property type="term" value="C:vacuolar membrane"/>
    <property type="evidence" value="ECO:0007669"/>
    <property type="project" value="TreeGrafter"/>
</dbReference>
<dbReference type="PROSITE" id="PS50294">
    <property type="entry name" value="WD_REPEATS_REGION"/>
    <property type="match status" value="2"/>
</dbReference>
<feature type="region of interest" description="Disordered" evidence="2">
    <location>
        <begin position="1044"/>
        <end position="1153"/>
    </location>
</feature>
<feature type="region of interest" description="Disordered" evidence="2">
    <location>
        <begin position="1224"/>
        <end position="1248"/>
    </location>
</feature>
<organism evidence="3 4">
    <name type="scientific">Cyphellophora europaea (strain CBS 101466)</name>
    <name type="common">Phialophora europaea</name>
    <dbReference type="NCBI Taxonomy" id="1220924"/>
    <lineage>
        <taxon>Eukaryota</taxon>
        <taxon>Fungi</taxon>
        <taxon>Dikarya</taxon>
        <taxon>Ascomycota</taxon>
        <taxon>Pezizomycotina</taxon>
        <taxon>Eurotiomycetes</taxon>
        <taxon>Chaetothyriomycetidae</taxon>
        <taxon>Chaetothyriales</taxon>
        <taxon>Cyphellophoraceae</taxon>
        <taxon>Cyphellophora</taxon>
    </lineage>
</organism>
<keyword evidence="4" id="KW-1185">Reference proteome</keyword>
<feature type="compositionally biased region" description="Polar residues" evidence="2">
    <location>
        <begin position="1428"/>
        <end position="1439"/>
    </location>
</feature>
<dbReference type="eggNOG" id="KOG0309">
    <property type="taxonomic scope" value="Eukaryota"/>
</dbReference>
<feature type="compositionally biased region" description="Low complexity" evidence="2">
    <location>
        <begin position="699"/>
        <end position="717"/>
    </location>
</feature>
<dbReference type="PANTHER" id="PTHR46170">
    <property type="entry name" value="GATOR COMPLEX PROTEIN WDR59"/>
    <property type="match status" value="1"/>
</dbReference>
<dbReference type="STRING" id="1220924.W2RXG6"/>
<dbReference type="InterPro" id="IPR001680">
    <property type="entry name" value="WD40_rpt"/>
</dbReference>
<dbReference type="RefSeq" id="XP_008717301.1">
    <property type="nucleotide sequence ID" value="XM_008719079.1"/>
</dbReference>
<feature type="region of interest" description="Disordered" evidence="2">
    <location>
        <begin position="1422"/>
        <end position="1448"/>
    </location>
</feature>
<dbReference type="OrthoDB" id="311712at2759"/>
<sequence length="1566" mass="170505">MSVHAPSSAYDSETFNQSASFHIDSPIGSMTISPSGRDVALASKEGLHIIDLDSPYSPPRYLPHRTPWEVADVQWSPHASRDYWVVSTSNQKALVWNLDAKSWQDSIQLVLHGHRRAITDINFSAHNPDILATCAVDSFVHCWDLRTPGRPAVSFSDWFAAATQVKWSRQDEHVVASSHDKFLHIWDDRHGAVPVRTIEAHNTKIYGIDWNRFHHNKIVTCGLDRTIKFWDCDNPVDEPDRVIETPYPVWRARHTPFGWGLVAMPERGSGDLYLYDRRAVQGHVESGQVKPVTKFPGHNGQVKEFLWRSRGNVLNGVDHREFQLISWGTDRELRLHRIEPETVEGIGYEKGVSKTENLNFTRRGARYRSFRDSPDDTNSPIERPSRGESLPSQYQLNAFRKRNSTTVGMSKVPMSQIKGWVSGPRRSSKIAMHGKSSTTNNINPISWLKNVKIASWDPDALAEEIRHVGEKFRRVEFETVDIKHRKMVMSLQAPWAEHQNAIYLRVDIRFPQTYPRGANAVITIQKTGALADELHHTLSGELHTIAKAYASQQRGCLEAILRYLLREQSLEQIVSWVRGDSLADSKILGGDLQATDDDSSSSDDDQLEGLGNALDSTANIRVPLAKGCGAVWSETGKLICFFPPKSKVPTSTLTGLSANSLERSENSRLYEGFGKLHVNSPLRKSTGGTKATDDDESGSESSDSLLSSSSSSSSSSEPGTDIQGDYGPLKRGMLAFAPGPRSFDFSNRSTTLAGAKTAATDTQRHTIVSIRSFDELIPSKKELARRYKVFGPGSEVCKQNAAVAGSLGRSDLVSVWTLASMVLDKSVPLHRLTETLDGSETDFLVIARKTTSKLQRKHDGMGMSDEQSNDHKGQLRWGGSPLASRYLVPAMFDYFERIADIQMLAMLACVFWDSTSAAPLPAQPLENHDYFPSLEVANAMLWPTPMFDDYNMAVTGQRPQISRLLSSHSERGAHRSRRETAMSLDPSTASYRPEWSRAPSVIADELDRRSTAVSLSTSPEGGRAIQRAATSGGLSTAQASLSALTQSYSHSPPSQPSSGGVASSLKKYSPSGSLAQNWGLFGGSHSSRPSRTSVHYPESSSQDKDASLRSSMSHSNLRALRRSGHTTPEATRRTLRSVAPSEGSDTTRRADMKGKKRVVKTFLRNQHSFDLDSYVSLPLLDPALDWKYRSFRAAYATLLEAWDLPVQRAEVLKIDGFHESSIETDVASPAKRSPRKSQLPSPGGDEQGLRVGRCCQRCGDVLAAIEKNGVVIGWSCISAGCNAAPRKPSKRSFCSTCWKPVQGLAVPCVECGHLTCVSCARTWFGTKPAHQKRRQSSLAVTDGDSVSDIRTGAHRPSEASASTNESPRSRTCPAGCGCPCPTLAPSAIHVPTPAGSLSAAASAVPSTPASAVSEKFLHVHPKMERTDSQTSAHSVGSSQTTATAGGGADGALNAFFALTGVRSRAGSKAERGGGRNGSGTGNGGGGSGRQRGIRGKGRVMTGPITVDDVGAGQAAGEEAVSKDVEVERQLNPWVNGRFQSLGKGVGGGLSRGLRERGSDSTIRGGK</sequence>
<keyword evidence="1" id="KW-0853">WD repeat</keyword>
<accession>W2RXG6</accession>
<feature type="region of interest" description="Disordered" evidence="2">
    <location>
        <begin position="680"/>
        <end position="730"/>
    </location>
</feature>
<gene>
    <name evidence="3" type="ORF">HMPREF1541_04735</name>
</gene>
<dbReference type="InterPro" id="IPR015943">
    <property type="entry name" value="WD40/YVTN_repeat-like_dom_sf"/>
</dbReference>
<dbReference type="GeneID" id="19972074"/>
<dbReference type="InParanoid" id="W2RXG6"/>
<evidence type="ECO:0000313" key="3">
    <source>
        <dbReference type="EMBL" id="ETN40458.1"/>
    </source>
</evidence>
<feature type="repeat" description="WD" evidence="1">
    <location>
        <begin position="111"/>
        <end position="147"/>
    </location>
</feature>
<feature type="region of interest" description="Disordered" evidence="2">
    <location>
        <begin position="1544"/>
        <end position="1566"/>
    </location>
</feature>
<dbReference type="FunCoup" id="W2RXG6">
    <property type="interactions" value="346"/>
</dbReference>
<dbReference type="InterPro" id="IPR049567">
    <property type="entry name" value="WDR59-like"/>
</dbReference>
<feature type="region of interest" description="Disordered" evidence="2">
    <location>
        <begin position="1330"/>
        <end position="1371"/>
    </location>
</feature>
<dbReference type="SUPFAM" id="SSF50978">
    <property type="entry name" value="WD40 repeat-like"/>
    <property type="match status" value="1"/>
</dbReference>